<dbReference type="InterPro" id="IPR050731">
    <property type="entry name" value="HRD1_E3_ubiq-ligases"/>
</dbReference>
<feature type="region of interest" description="Disordered" evidence="20">
    <location>
        <begin position="485"/>
        <end position="506"/>
    </location>
</feature>
<accession>A0A0D1YS66</accession>
<sequence length="807" mass="90677">MPQVQNDSRLPVFLVILFILWIFPDPPATPLGGHTTLDLTISRESQQLHVVNTTSYGAFNPKENKWLNITGLRHEDGFAWGTLDEVKSRARQHITHIWGDEDAHLVLEGNKGRGFPVWKNISGHVRGSWVRAHADSAIPRPKLNMTALLPLDATDFTRRFERNVTGESGDLRVEFTENGDVGKFGGIKIQNIKAEIVLSDKSSSGDGWTVVMYGTHLVDTGQVFLTTTSDKFAGMWALPQMALTETVYKSLKENIVQRLEKVIRKQKSLELPNLHPYSSVPEGHSEDAYTPHCELIAYFHQHALPLAGSDGKFATAPMDVISEMEEELRYPQGARPYKPPQLRLSALVFSPDCGFLIESKGQPEYARVEGDHLTGEKLEIYIRSSIDYTLLYILVLAGQIYLTMIQMKHSSTPSTRSRISFYTVGMLSLGDGFVGMAFLPLGMLVDSAFTSLLATAFFAFLAVTFFDMRFLLDVWGVQSQERRRAERQRQQASALNTPPQQATTDTNIALNGRTDALPAPVTARQGINSGATPLIFPNQQQDEAGEQPQTDAARRRRELSAMYGKFYLLLLGITFLSLHATSWYPTARSAYMNVLAFAYLSLWTPQIYRNIMRNCRKALLYRFVIGQSVLRILPIGYFYCMRNNVLWVKPDRRVFAFLVGWLWVQIWVLVIQDVLGPRIGVPKKWLPPAYDYHPVLREDDEESKMPIGFTTSPASQPSSPVATRPAESKDKSKRIFDCAICMQNIEVPIVPAGGGAAETGTSSVHGIVSRRLYMMTPCRHIFHTKCLEAAMRYRLQCPVCREGLPPL</sequence>
<evidence type="ECO:0000256" key="7">
    <source>
        <dbReference type="ARBA" id="ARBA00022723"/>
    </source>
</evidence>
<evidence type="ECO:0000256" key="2">
    <source>
        <dbReference type="ARBA" id="ARBA00004127"/>
    </source>
</evidence>
<evidence type="ECO:0000256" key="15">
    <source>
        <dbReference type="ARBA" id="ARBA00063126"/>
    </source>
</evidence>
<dbReference type="InParanoid" id="A0A0D1YS66"/>
<dbReference type="FunFam" id="3.30.40.10:FF:000626">
    <property type="entry name" value="Transmembrane ubiquitin ligase 1"/>
    <property type="match status" value="1"/>
</dbReference>
<name>A0A0D1YS66_9PEZI</name>
<feature type="signal peptide" evidence="22">
    <location>
        <begin position="1"/>
        <end position="28"/>
    </location>
</feature>
<evidence type="ECO:0000256" key="21">
    <source>
        <dbReference type="SAM" id="Phobius"/>
    </source>
</evidence>
<feature type="transmembrane region" description="Helical" evidence="21">
    <location>
        <begin position="447"/>
        <end position="466"/>
    </location>
</feature>
<evidence type="ECO:0000256" key="3">
    <source>
        <dbReference type="ARBA" id="ARBA00004906"/>
    </source>
</evidence>
<dbReference type="PANTHER" id="PTHR22763">
    <property type="entry name" value="RING ZINC FINGER PROTEIN"/>
    <property type="match status" value="1"/>
</dbReference>
<evidence type="ECO:0000256" key="22">
    <source>
        <dbReference type="SAM" id="SignalP"/>
    </source>
</evidence>
<keyword evidence="12 21" id="KW-1133">Transmembrane helix</keyword>
<feature type="transmembrane region" description="Helical" evidence="21">
    <location>
        <begin position="654"/>
        <end position="675"/>
    </location>
</feature>
<dbReference type="Pfam" id="PF13639">
    <property type="entry name" value="zf-RING_2"/>
    <property type="match status" value="1"/>
</dbReference>
<evidence type="ECO:0000313" key="25">
    <source>
        <dbReference type="Proteomes" id="UP000053259"/>
    </source>
</evidence>
<feature type="compositionally biased region" description="Polar residues" evidence="20">
    <location>
        <begin position="495"/>
        <end position="506"/>
    </location>
</feature>
<evidence type="ECO:0000256" key="14">
    <source>
        <dbReference type="ARBA" id="ARBA00056116"/>
    </source>
</evidence>
<keyword evidence="7" id="KW-0479">Metal-binding</keyword>
<comment type="subunit">
    <text evidence="15">Component of the DSC E3 ubiquitin ligase complex composed of dscA, dscB, dscC and dscD.</text>
</comment>
<dbReference type="InterPro" id="IPR001841">
    <property type="entry name" value="Znf_RING"/>
</dbReference>
<evidence type="ECO:0000256" key="17">
    <source>
        <dbReference type="ARBA" id="ARBA00077885"/>
    </source>
</evidence>
<evidence type="ECO:0000313" key="24">
    <source>
        <dbReference type="EMBL" id="KIW03462.1"/>
    </source>
</evidence>
<dbReference type="GO" id="GO:0061630">
    <property type="term" value="F:ubiquitin protein ligase activity"/>
    <property type="evidence" value="ECO:0007669"/>
    <property type="project" value="UniProtKB-EC"/>
</dbReference>
<dbReference type="GO" id="GO:0043161">
    <property type="term" value="P:proteasome-mediated ubiquitin-dependent protein catabolic process"/>
    <property type="evidence" value="ECO:0007669"/>
    <property type="project" value="TreeGrafter"/>
</dbReference>
<evidence type="ECO:0000256" key="5">
    <source>
        <dbReference type="ARBA" id="ARBA00022679"/>
    </source>
</evidence>
<dbReference type="InterPro" id="IPR021319">
    <property type="entry name" value="DUF2921"/>
</dbReference>
<evidence type="ECO:0000256" key="4">
    <source>
        <dbReference type="ARBA" id="ARBA00012483"/>
    </source>
</evidence>
<proteinExistence type="predicted"/>
<dbReference type="GO" id="GO:0044695">
    <property type="term" value="C:Dsc E3 ubiquitin ligase complex"/>
    <property type="evidence" value="ECO:0007669"/>
    <property type="project" value="TreeGrafter"/>
</dbReference>
<feature type="region of interest" description="Disordered" evidence="20">
    <location>
        <begin position="706"/>
        <end position="730"/>
    </location>
</feature>
<dbReference type="AlphaFoldDB" id="A0A0D1YS66"/>
<keyword evidence="11" id="KW-0862">Zinc</keyword>
<comment type="pathway">
    <text evidence="3">Protein modification; protein ubiquitination.</text>
</comment>
<evidence type="ECO:0000256" key="18">
    <source>
        <dbReference type="ARBA" id="ARBA00082128"/>
    </source>
</evidence>
<feature type="transmembrane region" description="Helical" evidence="21">
    <location>
        <begin position="388"/>
        <end position="407"/>
    </location>
</feature>
<dbReference type="PROSITE" id="PS50089">
    <property type="entry name" value="ZF_RING_2"/>
    <property type="match status" value="1"/>
</dbReference>
<evidence type="ECO:0000256" key="13">
    <source>
        <dbReference type="ARBA" id="ARBA00023136"/>
    </source>
</evidence>
<dbReference type="FunCoup" id="A0A0D1YS66">
    <property type="interactions" value="44"/>
</dbReference>
<dbReference type="EC" id="2.3.2.27" evidence="4"/>
<dbReference type="Gene3D" id="3.30.40.10">
    <property type="entry name" value="Zinc/RING finger domain, C3HC4 (zinc finger)"/>
    <property type="match status" value="1"/>
</dbReference>
<feature type="transmembrane region" description="Helical" evidence="21">
    <location>
        <begin position="566"/>
        <end position="584"/>
    </location>
</feature>
<evidence type="ECO:0000259" key="23">
    <source>
        <dbReference type="PROSITE" id="PS50089"/>
    </source>
</evidence>
<dbReference type="SUPFAM" id="SSF57850">
    <property type="entry name" value="RING/U-box"/>
    <property type="match status" value="1"/>
</dbReference>
<feature type="domain" description="RING-type" evidence="23">
    <location>
        <begin position="738"/>
        <end position="801"/>
    </location>
</feature>
<evidence type="ECO:0000256" key="8">
    <source>
        <dbReference type="ARBA" id="ARBA00022729"/>
    </source>
</evidence>
<evidence type="ECO:0000256" key="19">
    <source>
        <dbReference type="PROSITE-ProRule" id="PRU00175"/>
    </source>
</evidence>
<evidence type="ECO:0000256" key="10">
    <source>
        <dbReference type="ARBA" id="ARBA00022786"/>
    </source>
</evidence>
<feature type="transmembrane region" description="Helical" evidence="21">
    <location>
        <begin position="620"/>
        <end position="639"/>
    </location>
</feature>
<comment type="catalytic activity">
    <reaction evidence="1">
        <text>S-ubiquitinyl-[E2 ubiquitin-conjugating enzyme]-L-cysteine + [acceptor protein]-L-lysine = [E2 ubiquitin-conjugating enzyme]-L-cysteine + N(6)-ubiquitinyl-[acceptor protein]-L-lysine.</text>
        <dbReference type="EC" id="2.3.2.27"/>
    </reaction>
</comment>
<dbReference type="GO" id="GO:0012505">
    <property type="term" value="C:endomembrane system"/>
    <property type="evidence" value="ECO:0007669"/>
    <property type="project" value="UniProtKB-SubCell"/>
</dbReference>
<protein>
    <recommendedName>
        <fullName evidence="16">DSC E3 ubiquitin ligase complex subunit A</fullName>
        <ecNumber evidence="4">2.3.2.27</ecNumber>
    </recommendedName>
    <alternativeName>
        <fullName evidence="17">Defective for SREBP cleavage protein A</fullName>
    </alternativeName>
    <alternativeName>
        <fullName evidence="18">RING-type E3 ubiquitin transferase dscA</fullName>
    </alternativeName>
</protein>
<dbReference type="Pfam" id="PF11145">
    <property type="entry name" value="DUF2921"/>
    <property type="match status" value="2"/>
</dbReference>
<evidence type="ECO:0000256" key="16">
    <source>
        <dbReference type="ARBA" id="ARBA00071072"/>
    </source>
</evidence>
<evidence type="ECO:0000256" key="20">
    <source>
        <dbReference type="SAM" id="MobiDB-lite"/>
    </source>
</evidence>
<evidence type="ECO:0000256" key="11">
    <source>
        <dbReference type="ARBA" id="ARBA00022833"/>
    </source>
</evidence>
<feature type="compositionally biased region" description="Polar residues" evidence="20">
    <location>
        <begin position="709"/>
        <end position="721"/>
    </location>
</feature>
<dbReference type="VEuPathDB" id="FungiDB:PV09_05231"/>
<evidence type="ECO:0000256" key="9">
    <source>
        <dbReference type="ARBA" id="ARBA00022771"/>
    </source>
</evidence>
<keyword evidence="9 19" id="KW-0863">Zinc-finger</keyword>
<dbReference type="STRING" id="253628.A0A0D1YS66"/>
<keyword evidence="13 21" id="KW-0472">Membrane</keyword>
<keyword evidence="5" id="KW-0808">Transferase</keyword>
<reference evidence="24 25" key="1">
    <citation type="submission" date="2015-01" db="EMBL/GenBank/DDBJ databases">
        <title>The Genome Sequence of Ochroconis gallopava CBS43764.</title>
        <authorList>
            <consortium name="The Broad Institute Genomics Platform"/>
            <person name="Cuomo C."/>
            <person name="de Hoog S."/>
            <person name="Gorbushina A."/>
            <person name="Stielow B."/>
            <person name="Teixiera M."/>
            <person name="Abouelleil A."/>
            <person name="Chapman S.B."/>
            <person name="Priest M."/>
            <person name="Young S.K."/>
            <person name="Wortman J."/>
            <person name="Nusbaum C."/>
            <person name="Birren B."/>
        </authorList>
    </citation>
    <scope>NUCLEOTIDE SEQUENCE [LARGE SCALE GENOMIC DNA]</scope>
    <source>
        <strain evidence="24 25">CBS 43764</strain>
    </source>
</reference>
<keyword evidence="25" id="KW-1185">Reference proteome</keyword>
<dbReference type="OrthoDB" id="9984778at2759"/>
<dbReference type="EMBL" id="KN847544">
    <property type="protein sequence ID" value="KIW03462.1"/>
    <property type="molecule type" value="Genomic_DNA"/>
</dbReference>
<dbReference type="GeneID" id="27313204"/>
<comment type="function">
    <text evidence="14">Catalytic component of the DSC E3 ubiquitin ligase complex which is required for the srbA transcriptional activator proteolytic cleavage to release the soluble transcription factor from the membrane in low oxygen or sterol conditions. Required for growth during hypoxia and triazole drug susceptibility, as well as for virulence in a murine model of invasive pulmonary aspergillosis (IPA).</text>
</comment>
<organism evidence="24 25">
    <name type="scientific">Verruconis gallopava</name>
    <dbReference type="NCBI Taxonomy" id="253628"/>
    <lineage>
        <taxon>Eukaryota</taxon>
        <taxon>Fungi</taxon>
        <taxon>Dikarya</taxon>
        <taxon>Ascomycota</taxon>
        <taxon>Pezizomycotina</taxon>
        <taxon>Dothideomycetes</taxon>
        <taxon>Pleosporomycetidae</taxon>
        <taxon>Venturiales</taxon>
        <taxon>Sympoventuriaceae</taxon>
        <taxon>Verruconis</taxon>
    </lineage>
</organism>
<dbReference type="PANTHER" id="PTHR22763:SF162">
    <property type="entry name" value="TRANSMEMBRANE E3 UBIQUITIN-PROTEIN LIGASE 1"/>
    <property type="match status" value="1"/>
</dbReference>
<evidence type="ECO:0000256" key="6">
    <source>
        <dbReference type="ARBA" id="ARBA00022692"/>
    </source>
</evidence>
<dbReference type="HOGENOM" id="CLU_010475_0_0_1"/>
<keyword evidence="6 21" id="KW-0812">Transmembrane</keyword>
<comment type="subcellular location">
    <subcellularLocation>
        <location evidence="2">Endomembrane system</location>
        <topology evidence="2">Multi-pass membrane protein</topology>
    </subcellularLocation>
</comment>
<keyword evidence="10" id="KW-0833">Ubl conjugation pathway</keyword>
<gene>
    <name evidence="24" type="ORF">PV09_05231</name>
</gene>
<feature type="chain" id="PRO_5002252142" description="DSC E3 ubiquitin ligase complex subunit A" evidence="22">
    <location>
        <begin position="29"/>
        <end position="807"/>
    </location>
</feature>
<evidence type="ECO:0000256" key="12">
    <source>
        <dbReference type="ARBA" id="ARBA00022989"/>
    </source>
</evidence>
<keyword evidence="8 22" id="KW-0732">Signal</keyword>
<feature type="transmembrane region" description="Helical" evidence="21">
    <location>
        <begin position="419"/>
        <end position="441"/>
    </location>
</feature>
<dbReference type="GO" id="GO:0008270">
    <property type="term" value="F:zinc ion binding"/>
    <property type="evidence" value="ECO:0007669"/>
    <property type="project" value="UniProtKB-KW"/>
</dbReference>
<evidence type="ECO:0000256" key="1">
    <source>
        <dbReference type="ARBA" id="ARBA00000900"/>
    </source>
</evidence>
<dbReference type="Proteomes" id="UP000053259">
    <property type="component" value="Unassembled WGS sequence"/>
</dbReference>
<dbReference type="SMART" id="SM00184">
    <property type="entry name" value="RING"/>
    <property type="match status" value="1"/>
</dbReference>
<dbReference type="InterPro" id="IPR013083">
    <property type="entry name" value="Znf_RING/FYVE/PHD"/>
</dbReference>
<dbReference type="RefSeq" id="XP_016213331.1">
    <property type="nucleotide sequence ID" value="XM_016358712.1"/>
</dbReference>